<dbReference type="InterPro" id="IPR012296">
    <property type="entry name" value="Nuclease_put_TT1808"/>
</dbReference>
<dbReference type="PANTHER" id="PTHR35400">
    <property type="entry name" value="SLR1083 PROTEIN"/>
    <property type="match status" value="1"/>
</dbReference>
<dbReference type="Pfam" id="PF05685">
    <property type="entry name" value="Uma2"/>
    <property type="match status" value="1"/>
</dbReference>
<sequence length="168" mass="18963">MQEARQTRGPILGSGDHLIRPEFERRYRQMPHLKKAQLVEGVVFVPSPVRIGAHGRPRAHLVGWLTLYCAATPGVDIGDNATVRLDFDNEPQPDVLLRRENGTSSIGADGYVEGPPELLVEIAASSVSYDLHEKLRAYQRNGVQEYLVWRLEDGQIDWFILHLRLSGR</sequence>
<dbReference type="GO" id="GO:0004519">
    <property type="term" value="F:endonuclease activity"/>
    <property type="evidence" value="ECO:0007669"/>
    <property type="project" value="UniProtKB-KW"/>
</dbReference>
<dbReference type="Proteomes" id="UP001054846">
    <property type="component" value="Chromosome"/>
</dbReference>
<evidence type="ECO:0000313" key="2">
    <source>
        <dbReference type="EMBL" id="UFP96921.1"/>
    </source>
</evidence>
<dbReference type="SUPFAM" id="SSF52980">
    <property type="entry name" value="Restriction endonuclease-like"/>
    <property type="match status" value="1"/>
</dbReference>
<keyword evidence="3" id="KW-1185">Reference proteome</keyword>
<organism evidence="2 3">
    <name type="scientific">Gloeobacter morelensis MG652769</name>
    <dbReference type="NCBI Taxonomy" id="2781736"/>
    <lineage>
        <taxon>Bacteria</taxon>
        <taxon>Bacillati</taxon>
        <taxon>Cyanobacteriota</taxon>
        <taxon>Cyanophyceae</taxon>
        <taxon>Gloeobacterales</taxon>
        <taxon>Gloeobacteraceae</taxon>
        <taxon>Gloeobacter</taxon>
        <taxon>Gloeobacter morelensis</taxon>
    </lineage>
</organism>
<dbReference type="InterPro" id="IPR008538">
    <property type="entry name" value="Uma2"/>
</dbReference>
<keyword evidence="2" id="KW-0255">Endonuclease</keyword>
<proteinExistence type="predicted"/>
<protein>
    <submittedName>
        <fullName evidence="2">Uma2 family endonuclease</fullName>
    </submittedName>
</protein>
<dbReference type="CDD" id="cd06260">
    <property type="entry name" value="DUF820-like"/>
    <property type="match status" value="1"/>
</dbReference>
<accession>A0ABY3PTB2</accession>
<name>A0ABY3PTB2_9CYAN</name>
<dbReference type="EMBL" id="CP063845">
    <property type="protein sequence ID" value="UFP96921.1"/>
    <property type="molecule type" value="Genomic_DNA"/>
</dbReference>
<keyword evidence="2" id="KW-0540">Nuclease</keyword>
<feature type="domain" description="Putative restriction endonuclease" evidence="1">
    <location>
        <begin position="25"/>
        <end position="161"/>
    </location>
</feature>
<dbReference type="InterPro" id="IPR011335">
    <property type="entry name" value="Restrct_endonuc-II-like"/>
</dbReference>
<reference evidence="2 3" key="1">
    <citation type="journal article" date="2021" name="Genome Biol. Evol.">
        <title>Complete Genome Sequencing of a Novel Gloeobacter Species from a Waterfall Cave in Mexico.</title>
        <authorList>
            <person name="Saw J.H."/>
            <person name="Cardona T."/>
            <person name="Montejano G."/>
        </authorList>
    </citation>
    <scope>NUCLEOTIDE SEQUENCE [LARGE SCALE GENOMIC DNA]</scope>
    <source>
        <strain evidence="2">MG652769</strain>
    </source>
</reference>
<evidence type="ECO:0000259" key="1">
    <source>
        <dbReference type="Pfam" id="PF05685"/>
    </source>
</evidence>
<keyword evidence="2" id="KW-0378">Hydrolase</keyword>
<gene>
    <name evidence="2" type="ORF">ISF26_06455</name>
</gene>
<dbReference type="PANTHER" id="PTHR35400:SF3">
    <property type="entry name" value="SLL1072 PROTEIN"/>
    <property type="match status" value="1"/>
</dbReference>
<dbReference type="Gene3D" id="3.90.1570.10">
    <property type="entry name" value="tt1808, chain A"/>
    <property type="match status" value="1"/>
</dbReference>
<evidence type="ECO:0000313" key="3">
    <source>
        <dbReference type="Proteomes" id="UP001054846"/>
    </source>
</evidence>